<dbReference type="InterPro" id="IPR053153">
    <property type="entry name" value="APC_K+_Transporter"/>
</dbReference>
<dbReference type="PANTHER" id="PTHR47704:SF1">
    <property type="entry name" value="POTASSIUM TRANSPORTER KIMA"/>
    <property type="match status" value="1"/>
</dbReference>
<dbReference type="GO" id="GO:0016020">
    <property type="term" value="C:membrane"/>
    <property type="evidence" value="ECO:0007669"/>
    <property type="project" value="UniProtKB-SubCell"/>
</dbReference>
<feature type="transmembrane region" description="Helical" evidence="5">
    <location>
        <begin position="228"/>
        <end position="251"/>
    </location>
</feature>
<protein>
    <submittedName>
        <fullName evidence="6">Amino acid/polyamine/organocation transporter, APC superfamily</fullName>
    </submittedName>
</protein>
<dbReference type="Gene3D" id="1.20.1740.10">
    <property type="entry name" value="Amino acid/polyamine transporter I"/>
    <property type="match status" value="1"/>
</dbReference>
<organism evidence="6 7">
    <name type="scientific">Abditibacterium utsteinense</name>
    <dbReference type="NCBI Taxonomy" id="1960156"/>
    <lineage>
        <taxon>Bacteria</taxon>
        <taxon>Pseudomonadati</taxon>
        <taxon>Abditibacteriota</taxon>
        <taxon>Abditibacteriia</taxon>
        <taxon>Abditibacteriales</taxon>
        <taxon>Abditibacteriaceae</taxon>
        <taxon>Abditibacterium</taxon>
    </lineage>
</organism>
<dbReference type="PANTHER" id="PTHR47704">
    <property type="entry name" value="POTASSIUM TRANSPORTER KIMA"/>
    <property type="match status" value="1"/>
</dbReference>
<feature type="transmembrane region" description="Helical" evidence="5">
    <location>
        <begin position="174"/>
        <end position="197"/>
    </location>
</feature>
<dbReference type="EMBL" id="NIGF01000021">
    <property type="protein sequence ID" value="PQV62793.1"/>
    <property type="molecule type" value="Genomic_DNA"/>
</dbReference>
<evidence type="ECO:0000313" key="7">
    <source>
        <dbReference type="Proteomes" id="UP000237684"/>
    </source>
</evidence>
<feature type="transmembrane region" description="Helical" evidence="5">
    <location>
        <begin position="272"/>
        <end position="292"/>
    </location>
</feature>
<dbReference type="AlphaFoldDB" id="A0A2S8SPR6"/>
<evidence type="ECO:0000256" key="4">
    <source>
        <dbReference type="ARBA" id="ARBA00023136"/>
    </source>
</evidence>
<evidence type="ECO:0000313" key="6">
    <source>
        <dbReference type="EMBL" id="PQV62793.1"/>
    </source>
</evidence>
<evidence type="ECO:0000256" key="1">
    <source>
        <dbReference type="ARBA" id="ARBA00004141"/>
    </source>
</evidence>
<dbReference type="Pfam" id="PF13520">
    <property type="entry name" value="AA_permease_2"/>
    <property type="match status" value="1"/>
</dbReference>
<feature type="transmembrane region" description="Helical" evidence="5">
    <location>
        <begin position="26"/>
        <end position="46"/>
    </location>
</feature>
<feature type="transmembrane region" description="Helical" evidence="5">
    <location>
        <begin position="369"/>
        <end position="389"/>
    </location>
</feature>
<feature type="transmembrane region" description="Helical" evidence="5">
    <location>
        <begin position="395"/>
        <end position="419"/>
    </location>
</feature>
<keyword evidence="3 5" id="KW-1133">Transmembrane helix</keyword>
<evidence type="ECO:0000256" key="3">
    <source>
        <dbReference type="ARBA" id="ARBA00022989"/>
    </source>
</evidence>
<dbReference type="FunCoup" id="A0A2S8SPR6">
    <property type="interactions" value="7"/>
</dbReference>
<sequence>MTMTFSLRRLLIGDPLRTSEAGHQRLSNFIALPIFASDALSSVAFATEEMMAALLIAGALPYFGLTPFLAAAVAVLLAVVVVSYRQTLAAYPVGGGAYTVAGENLSPRAGRTAGAALLLDYVLNAAVCASAGVAAIVSLVSNYGVNIERFTVPLALGFLVLIALLNLRGAKESGAVFAVLVYGFVLITTILIVWGFYLMATGGWHPIHSASELAAARVGGDGNSSDRALAPFGIFLLLHAFSSGCTALTGVEAISNGVQAFRDPAPVNASKTMVWMAFLLGGLFIGVSILAARGGALPPNAAGYHETVLSQVGRVVFGTGPLYLALQIATCAILVLSCNTSFAGFPCLSSLMAADGLLPRQLANIGDKLVFDRGIIALLVAAGALVVGFRGSVHALIPLFAIGVFLSFTLSQAGMVRHWLHEKSAGWRAKLAVNAVGASATAVVTVVFAIVKFRDGAWMILILIPALVLLFGAIRHHYDGTTRQLSLEGYCPRQAMRHHVLVLVPDLHRGVIPALQYARSISSDARAIHVSIDPEKTARLQKMWPLYSRGILLQTVESPYRALAAPVLAAIDLLQRRDPNCLVTLVIPEAIPNSWWAGALHGQTALMLLWKLRSKPGVVAVNVPYHVDAWLDNEEIAAE</sequence>
<comment type="caution">
    <text evidence="6">The sequence shown here is derived from an EMBL/GenBank/DDBJ whole genome shotgun (WGS) entry which is preliminary data.</text>
</comment>
<feature type="transmembrane region" description="Helical" evidence="5">
    <location>
        <begin position="431"/>
        <end position="451"/>
    </location>
</feature>
<evidence type="ECO:0000256" key="2">
    <source>
        <dbReference type="ARBA" id="ARBA00022692"/>
    </source>
</evidence>
<dbReference type="InterPro" id="IPR002293">
    <property type="entry name" value="AA/rel_permease1"/>
</dbReference>
<feature type="transmembrane region" description="Helical" evidence="5">
    <location>
        <begin position="322"/>
        <end position="348"/>
    </location>
</feature>
<dbReference type="GO" id="GO:0022857">
    <property type="term" value="F:transmembrane transporter activity"/>
    <property type="evidence" value="ECO:0007669"/>
    <property type="project" value="InterPro"/>
</dbReference>
<feature type="transmembrane region" description="Helical" evidence="5">
    <location>
        <begin position="121"/>
        <end position="144"/>
    </location>
</feature>
<comment type="subcellular location">
    <subcellularLocation>
        <location evidence="1">Membrane</location>
        <topology evidence="1">Multi-pass membrane protein</topology>
    </subcellularLocation>
</comment>
<feature type="transmembrane region" description="Helical" evidence="5">
    <location>
        <begin position="150"/>
        <end position="167"/>
    </location>
</feature>
<accession>A0A2S8SPR6</accession>
<feature type="transmembrane region" description="Helical" evidence="5">
    <location>
        <begin position="52"/>
        <end position="82"/>
    </location>
</feature>
<dbReference type="InParanoid" id="A0A2S8SPR6"/>
<feature type="transmembrane region" description="Helical" evidence="5">
    <location>
        <begin position="457"/>
        <end position="474"/>
    </location>
</feature>
<proteinExistence type="predicted"/>
<name>A0A2S8SPR6_9BACT</name>
<keyword evidence="7" id="KW-1185">Reference proteome</keyword>
<gene>
    <name evidence="6" type="ORF">B1R32_1215</name>
</gene>
<keyword evidence="2 5" id="KW-0812">Transmembrane</keyword>
<reference evidence="6 7" key="1">
    <citation type="journal article" date="2018" name="Syst. Appl. Microbiol.">
        <title>Abditibacterium utsteinense sp. nov., the first cultivated member of candidate phylum FBP, isolated from ice-free Antarctic soil samples.</title>
        <authorList>
            <person name="Tahon G."/>
            <person name="Tytgat B."/>
            <person name="Lebbe L."/>
            <person name="Carlier A."/>
            <person name="Willems A."/>
        </authorList>
    </citation>
    <scope>NUCLEOTIDE SEQUENCE [LARGE SCALE GENOMIC DNA]</scope>
    <source>
        <strain evidence="6 7">LMG 29911</strain>
    </source>
</reference>
<evidence type="ECO:0000256" key="5">
    <source>
        <dbReference type="SAM" id="Phobius"/>
    </source>
</evidence>
<dbReference type="Proteomes" id="UP000237684">
    <property type="component" value="Unassembled WGS sequence"/>
</dbReference>
<keyword evidence="4 5" id="KW-0472">Membrane</keyword>